<dbReference type="InterPro" id="IPR036259">
    <property type="entry name" value="MFS_trans_sf"/>
</dbReference>
<dbReference type="PANTHER" id="PTHR23501:SF197">
    <property type="entry name" value="COMD"/>
    <property type="match status" value="1"/>
</dbReference>
<gene>
    <name evidence="11" type="ORF">DFQ14_101490</name>
</gene>
<keyword evidence="5 9" id="KW-0812">Transmembrane</keyword>
<comment type="caution">
    <text evidence="11">The sequence shown here is derived from an EMBL/GenBank/DDBJ whole genome shotgun (WGS) entry which is preliminary data.</text>
</comment>
<feature type="transmembrane region" description="Helical" evidence="9">
    <location>
        <begin position="105"/>
        <end position="123"/>
    </location>
</feature>
<feature type="transmembrane region" description="Helical" evidence="9">
    <location>
        <begin position="135"/>
        <end position="155"/>
    </location>
</feature>
<dbReference type="Proteomes" id="UP000253495">
    <property type="component" value="Unassembled WGS sequence"/>
</dbReference>
<feature type="transmembrane region" description="Helical" evidence="9">
    <location>
        <begin position="41"/>
        <end position="63"/>
    </location>
</feature>
<dbReference type="GO" id="GO:0005886">
    <property type="term" value="C:plasma membrane"/>
    <property type="evidence" value="ECO:0007669"/>
    <property type="project" value="UniProtKB-SubCell"/>
</dbReference>
<keyword evidence="3" id="KW-0813">Transport</keyword>
<evidence type="ECO:0000256" key="4">
    <source>
        <dbReference type="ARBA" id="ARBA00022475"/>
    </source>
</evidence>
<dbReference type="Gene3D" id="1.20.1250.20">
    <property type="entry name" value="MFS general substrate transporter like domains"/>
    <property type="match status" value="1"/>
</dbReference>
<dbReference type="EMBL" id="QPJC01000001">
    <property type="protein sequence ID" value="RCW47146.1"/>
    <property type="molecule type" value="Genomic_DNA"/>
</dbReference>
<feature type="transmembrane region" description="Helical" evidence="9">
    <location>
        <begin position="331"/>
        <end position="350"/>
    </location>
</feature>
<name>A0A368VY75_9ACTN</name>
<keyword evidence="6 9" id="KW-1133">Transmembrane helix</keyword>
<feature type="compositionally biased region" description="Low complexity" evidence="8">
    <location>
        <begin position="1"/>
        <end position="13"/>
    </location>
</feature>
<dbReference type="SUPFAM" id="SSF103473">
    <property type="entry name" value="MFS general substrate transporter"/>
    <property type="match status" value="1"/>
</dbReference>
<proteinExistence type="inferred from homology"/>
<feature type="region of interest" description="Disordered" evidence="8">
    <location>
        <begin position="1"/>
        <end position="31"/>
    </location>
</feature>
<feature type="transmembrane region" description="Helical" evidence="9">
    <location>
        <begin position="224"/>
        <end position="245"/>
    </location>
</feature>
<organism evidence="11 12">
    <name type="scientific">Halopolyspora algeriensis</name>
    <dbReference type="NCBI Taxonomy" id="1500506"/>
    <lineage>
        <taxon>Bacteria</taxon>
        <taxon>Bacillati</taxon>
        <taxon>Actinomycetota</taxon>
        <taxon>Actinomycetes</taxon>
        <taxon>Actinomycetes incertae sedis</taxon>
        <taxon>Halopolyspora</taxon>
    </lineage>
</organism>
<dbReference type="InterPro" id="IPR020846">
    <property type="entry name" value="MFS_dom"/>
</dbReference>
<dbReference type="Pfam" id="PF13620">
    <property type="entry name" value="CarboxypepD_reg"/>
    <property type="match status" value="3"/>
</dbReference>
<dbReference type="RefSeq" id="WP_114451326.1">
    <property type="nucleotide sequence ID" value="NZ_QPJC01000001.1"/>
</dbReference>
<evidence type="ECO:0000256" key="8">
    <source>
        <dbReference type="SAM" id="MobiDB-lite"/>
    </source>
</evidence>
<evidence type="ECO:0000256" key="2">
    <source>
        <dbReference type="ARBA" id="ARBA00007520"/>
    </source>
</evidence>
<feature type="transmembrane region" description="Helical" evidence="9">
    <location>
        <begin position="297"/>
        <end position="319"/>
    </location>
</feature>
<comment type="subcellular location">
    <subcellularLocation>
        <location evidence="1">Cell membrane</location>
        <topology evidence="1">Multi-pass membrane protein</topology>
    </subcellularLocation>
</comment>
<dbReference type="Gene3D" id="1.20.1720.10">
    <property type="entry name" value="Multidrug resistance protein D"/>
    <property type="match status" value="1"/>
</dbReference>
<sequence length="851" mass="88100">MTTATGQQGQQAAPDEVVSERSEPQASGAPMTRRQVAKAMVGLMLALIVAILSSTIVSTALPVITADLGGTQGQYTWVVTAMLLTSTATTPLWGKLSDLYSKKVLYQLAITIFMLGSVLGGFAQSMSMLIGFRALQGIGMGGLQALIQVVIAAMVSPRERGRYSGYIGAAFAVATTSGPLVGGLIVDVPWLGWRWCFWVTVPIAVIAFIVLGRTLKLPVIKRDVSIDWFGALFLVGGVSLLLAWVSLAGKQFDWLSTQTAACVGGGLLALIIALVIETKVREPIVPLGMFRNPTVSLAIIAMISVGTAMFGGAVFLAQYFQIGRGYSPTHAGLMTLPMVLGLFVSSTLSGQIISRWVGRVKPFLVGGSIVLIIGMGLLSTIDSTTDLVLVGCYLALMGIGVGCLMQNLVLAVQNSVGTRDMGSVTSVVTFFRTLGGSAGVSVLGAVLGMRVTDYVREGLADLPGAPSGGAGSGQMSLDVNALPAPIEEIVRHAYGAGVGDLFAISACVSVVTLLAVLFIREVPLRTTIEMSSDQSGNASNERRNSADGSGEPVDTSENRSAEPRAEQPTVSGPSAAGPRLSSDTRFEGSPPPGEEGGVFVHGTVLDPDGEPVSGVVLTLTDAGGRQIDRTRTGEDGRYRMTPGSGGNCVLIASSGRYQPAASMVAVLDRPVRHDVELSGAAVLSGTVSAGTVPVSGATVVLTDVRGEVVATGQTGAAGDYRLPDLLGGSYAVTVTAQGYRPVAVQAALPDGQETTVDVPLRTGVRLSGVIRSATLGHAIPEAQVTLLDSAGRVAASMVTGADGVYTFTDLPDGEYTVIATGYPPLATPVKVAGEELDHDIALDHSHEEERA</sequence>
<feature type="transmembrane region" description="Helical" evidence="9">
    <location>
        <begin position="75"/>
        <end position="93"/>
    </location>
</feature>
<evidence type="ECO:0000256" key="9">
    <source>
        <dbReference type="SAM" id="Phobius"/>
    </source>
</evidence>
<feature type="transmembrane region" description="Helical" evidence="9">
    <location>
        <begin position="424"/>
        <end position="447"/>
    </location>
</feature>
<reference evidence="11 12" key="1">
    <citation type="submission" date="2018-07" db="EMBL/GenBank/DDBJ databases">
        <title>Genomic Encyclopedia of Type Strains, Phase III (KMG-III): the genomes of soil and plant-associated and newly described type strains.</title>
        <authorList>
            <person name="Whitman W."/>
        </authorList>
    </citation>
    <scope>NUCLEOTIDE SEQUENCE [LARGE SCALE GENOMIC DNA]</scope>
    <source>
        <strain evidence="11 12">CECT 8575</strain>
    </source>
</reference>
<keyword evidence="7 9" id="KW-0472">Membrane</keyword>
<feature type="transmembrane region" description="Helical" evidence="9">
    <location>
        <begin position="192"/>
        <end position="212"/>
    </location>
</feature>
<feature type="compositionally biased region" description="Polar residues" evidence="8">
    <location>
        <begin position="529"/>
        <end position="539"/>
    </location>
</feature>
<feature type="transmembrane region" description="Helical" evidence="9">
    <location>
        <begin position="362"/>
        <end position="381"/>
    </location>
</feature>
<evidence type="ECO:0000259" key="10">
    <source>
        <dbReference type="PROSITE" id="PS50850"/>
    </source>
</evidence>
<feature type="region of interest" description="Disordered" evidence="8">
    <location>
        <begin position="529"/>
        <end position="605"/>
    </location>
</feature>
<dbReference type="InterPro" id="IPR013783">
    <property type="entry name" value="Ig-like_fold"/>
</dbReference>
<dbReference type="AlphaFoldDB" id="A0A368VY75"/>
<protein>
    <submittedName>
        <fullName evidence="11">EmrB/QacA subfamily drug resistance transporter</fullName>
    </submittedName>
</protein>
<evidence type="ECO:0000256" key="3">
    <source>
        <dbReference type="ARBA" id="ARBA00022448"/>
    </source>
</evidence>
<evidence type="ECO:0000256" key="1">
    <source>
        <dbReference type="ARBA" id="ARBA00004651"/>
    </source>
</evidence>
<comment type="similarity">
    <text evidence="2">Belongs to the major facilitator superfamily. TCR/Tet family.</text>
</comment>
<dbReference type="Gene3D" id="2.60.40.10">
    <property type="entry name" value="Immunoglobulins"/>
    <property type="match status" value="1"/>
</dbReference>
<evidence type="ECO:0000256" key="5">
    <source>
        <dbReference type="ARBA" id="ARBA00022692"/>
    </source>
</evidence>
<dbReference type="PRINTS" id="PR01036">
    <property type="entry name" value="TCRTETB"/>
</dbReference>
<feature type="transmembrane region" description="Helical" evidence="9">
    <location>
        <begin position="387"/>
        <end position="412"/>
    </location>
</feature>
<dbReference type="SUPFAM" id="SSF49478">
    <property type="entry name" value="Cna protein B-type domain"/>
    <property type="match status" value="1"/>
</dbReference>
<dbReference type="OrthoDB" id="7375466at2"/>
<evidence type="ECO:0000256" key="6">
    <source>
        <dbReference type="ARBA" id="ARBA00022989"/>
    </source>
</evidence>
<dbReference type="InterPro" id="IPR008969">
    <property type="entry name" value="CarboxyPept-like_regulatory"/>
</dbReference>
<evidence type="ECO:0000313" key="11">
    <source>
        <dbReference type="EMBL" id="RCW47146.1"/>
    </source>
</evidence>
<dbReference type="PROSITE" id="PS50850">
    <property type="entry name" value="MFS"/>
    <property type="match status" value="1"/>
</dbReference>
<feature type="domain" description="Major facilitator superfamily (MFS) profile" evidence="10">
    <location>
        <begin position="39"/>
        <end position="524"/>
    </location>
</feature>
<feature type="compositionally biased region" description="Basic and acidic residues" evidence="8">
    <location>
        <begin position="556"/>
        <end position="565"/>
    </location>
</feature>
<dbReference type="GO" id="GO:0005975">
    <property type="term" value="P:carbohydrate metabolic process"/>
    <property type="evidence" value="ECO:0007669"/>
    <property type="project" value="UniProtKB-ARBA"/>
</dbReference>
<feature type="transmembrane region" description="Helical" evidence="9">
    <location>
        <begin position="501"/>
        <end position="519"/>
    </location>
</feature>
<keyword evidence="12" id="KW-1185">Reference proteome</keyword>
<keyword evidence="4" id="KW-1003">Cell membrane</keyword>
<evidence type="ECO:0000313" key="12">
    <source>
        <dbReference type="Proteomes" id="UP000253495"/>
    </source>
</evidence>
<dbReference type="PANTHER" id="PTHR23501">
    <property type="entry name" value="MAJOR FACILITATOR SUPERFAMILY"/>
    <property type="match status" value="1"/>
</dbReference>
<dbReference type="CDD" id="cd17502">
    <property type="entry name" value="MFS_Azr1_MDR_like"/>
    <property type="match status" value="1"/>
</dbReference>
<accession>A0A368VY75</accession>
<evidence type="ECO:0000256" key="7">
    <source>
        <dbReference type="ARBA" id="ARBA00023136"/>
    </source>
</evidence>
<dbReference type="Gene3D" id="2.60.40.1120">
    <property type="entry name" value="Carboxypeptidase-like, regulatory domain"/>
    <property type="match status" value="2"/>
</dbReference>
<dbReference type="Pfam" id="PF07690">
    <property type="entry name" value="MFS_1"/>
    <property type="match status" value="1"/>
</dbReference>
<feature type="transmembrane region" description="Helical" evidence="9">
    <location>
        <begin position="167"/>
        <end position="186"/>
    </location>
</feature>
<dbReference type="GO" id="GO:0022857">
    <property type="term" value="F:transmembrane transporter activity"/>
    <property type="evidence" value="ECO:0007669"/>
    <property type="project" value="InterPro"/>
</dbReference>
<dbReference type="FunFam" id="1.20.1720.10:FF:000004">
    <property type="entry name" value="EmrB/QacA family drug resistance transporter"/>
    <property type="match status" value="1"/>
</dbReference>
<dbReference type="SUPFAM" id="SSF49464">
    <property type="entry name" value="Carboxypeptidase regulatory domain-like"/>
    <property type="match status" value="2"/>
</dbReference>
<dbReference type="InterPro" id="IPR011701">
    <property type="entry name" value="MFS"/>
</dbReference>
<feature type="transmembrane region" description="Helical" evidence="9">
    <location>
        <begin position="257"/>
        <end position="276"/>
    </location>
</feature>